<feature type="signal peptide" evidence="1">
    <location>
        <begin position="1"/>
        <end position="21"/>
    </location>
</feature>
<gene>
    <name evidence="2" type="ORF">HMPREF0663_12351</name>
</gene>
<keyword evidence="1" id="KW-0732">Signal</keyword>
<accession>E7RST3</accession>
<dbReference type="HOGENOM" id="CLU_065574_0_0_10"/>
<dbReference type="Pfam" id="PF07313">
    <property type="entry name" value="AmiA-like"/>
    <property type="match status" value="1"/>
</dbReference>
<dbReference type="AlphaFoldDB" id="E7RST3"/>
<dbReference type="eggNOG" id="COG0657">
    <property type="taxonomic scope" value="Bacteria"/>
</dbReference>
<evidence type="ECO:0008006" key="4">
    <source>
        <dbReference type="Google" id="ProtNLM"/>
    </source>
</evidence>
<evidence type="ECO:0000313" key="2">
    <source>
        <dbReference type="EMBL" id="EFZ36284.1"/>
    </source>
</evidence>
<dbReference type="EMBL" id="AEPE02000006">
    <property type="protein sequence ID" value="EFZ36284.1"/>
    <property type="molecule type" value="Genomic_DNA"/>
</dbReference>
<dbReference type="RefSeq" id="WP_004370587.1">
    <property type="nucleotide sequence ID" value="NZ_GL833119.1"/>
</dbReference>
<dbReference type="Gene3D" id="2.30.260.10">
    <property type="entry name" value="putative xylanase like domain"/>
    <property type="match status" value="1"/>
</dbReference>
<organism evidence="2 3">
    <name type="scientific">Hoylesella oralis ATCC 33269</name>
    <dbReference type="NCBI Taxonomy" id="873533"/>
    <lineage>
        <taxon>Bacteria</taxon>
        <taxon>Pseudomonadati</taxon>
        <taxon>Bacteroidota</taxon>
        <taxon>Bacteroidia</taxon>
        <taxon>Bacteroidales</taxon>
        <taxon>Prevotellaceae</taxon>
        <taxon>Hoylesella</taxon>
    </lineage>
</organism>
<sequence>MKTIVFSLFLSLICTSHNASAQVQYTKRDSIIAMNMLHKAISNKQKENLFLFFAREFKGTPYVAQTLERNEKEKLIVNLREVDCTTYIEYVLALTLCYQNKKNTFIDFCNYLQHVRYIDGHISYLKRQHYFTIWIEDNCKSGFVKEIQTPDPPFTKLQTISINYMTVHPDKYPMLVKHREWIDGIAKLEEDYNGKEYRYIPKTAIANTRLFRNTVHDGDILALVTSRKGLDTTHIGIAVWHKDGLHLLHASSIRGKVVEEITTLKTYMQKHPSQIGIRVIRVLP</sequence>
<comment type="caution">
    <text evidence="2">The sequence shown here is derived from an EMBL/GenBank/DDBJ whole genome shotgun (WGS) entry which is preliminary data.</text>
</comment>
<reference evidence="2" key="1">
    <citation type="submission" date="2011-01" db="EMBL/GenBank/DDBJ databases">
        <authorList>
            <person name="Muzny D."/>
            <person name="Qin X."/>
            <person name="Buhay C."/>
            <person name="Dugan-Rocha S."/>
            <person name="Ding Y."/>
            <person name="Chen G."/>
            <person name="Hawes A."/>
            <person name="Holder M."/>
            <person name="Jhangiani S."/>
            <person name="Johnson A."/>
            <person name="Khan Z."/>
            <person name="Li Z."/>
            <person name="Liu W."/>
            <person name="Liu X."/>
            <person name="Perez L."/>
            <person name="Shen H."/>
            <person name="Wang Q."/>
            <person name="Watt J."/>
            <person name="Xi L."/>
            <person name="Xin Y."/>
            <person name="Zhou J."/>
            <person name="Deng J."/>
            <person name="Jiang H."/>
            <person name="Liu Y."/>
            <person name="Qu J."/>
            <person name="Song X.-Z."/>
            <person name="Zhang L."/>
            <person name="Villasana D."/>
            <person name="Johnson A."/>
            <person name="Liu J."/>
            <person name="Liyanage D."/>
            <person name="Lorensuhewa L."/>
            <person name="Robinson T."/>
            <person name="Song A."/>
            <person name="Song B.-B."/>
            <person name="Dinh H."/>
            <person name="Thornton R."/>
            <person name="Coyle M."/>
            <person name="Francisco L."/>
            <person name="Jackson L."/>
            <person name="Javaid M."/>
            <person name="Korchina V."/>
            <person name="Kovar C."/>
            <person name="Mata R."/>
            <person name="Mathew T."/>
            <person name="Ngo R."/>
            <person name="Nguyen L."/>
            <person name="Nguyen N."/>
            <person name="Okwuonu G."/>
            <person name="Ongeri F."/>
            <person name="Pham C."/>
            <person name="Simmons D."/>
            <person name="Wilczek-Boney K."/>
            <person name="Hale W."/>
            <person name="Jakkamsetti A."/>
            <person name="Pham P."/>
            <person name="Ruth R."/>
            <person name="San Lucas F."/>
            <person name="Warren J."/>
            <person name="Zhang J."/>
            <person name="Zhao Z."/>
            <person name="Zhou C."/>
            <person name="Zhu D."/>
            <person name="Lee S."/>
            <person name="Bess C."/>
            <person name="Blankenburg K."/>
            <person name="Forbes L."/>
            <person name="Fu Q."/>
            <person name="Gubbala S."/>
            <person name="Hirani K."/>
            <person name="Jayaseelan J.C."/>
            <person name="Lara F."/>
            <person name="Munidasa M."/>
            <person name="Palculict T."/>
            <person name="Patil S."/>
            <person name="Pu L.-L."/>
            <person name="Saada N."/>
            <person name="Tang L."/>
            <person name="Weissenberger G."/>
            <person name="Zhu Y."/>
            <person name="Hemphill L."/>
            <person name="Shang Y."/>
            <person name="Youmans B."/>
            <person name="Ayvaz T."/>
            <person name="Ross M."/>
            <person name="Santibanez J."/>
            <person name="Aqrawi P."/>
            <person name="Gross S."/>
            <person name="Joshi V."/>
            <person name="Fowler G."/>
            <person name="Nazareth L."/>
            <person name="Reid J."/>
            <person name="Worley K."/>
            <person name="Petrosino J."/>
            <person name="Highlander S."/>
            <person name="Gibbs R."/>
        </authorList>
    </citation>
    <scope>NUCLEOTIDE SEQUENCE [LARGE SCALE GENOMIC DNA]</scope>
    <source>
        <strain evidence="2">ATCC 33269</strain>
    </source>
</reference>
<keyword evidence="3" id="KW-1185">Reference proteome</keyword>
<name>E7RST3_9BACT</name>
<feature type="chain" id="PRO_5003223979" description="Xylanase" evidence="1">
    <location>
        <begin position="22"/>
        <end position="284"/>
    </location>
</feature>
<dbReference type="SUPFAM" id="SSF54001">
    <property type="entry name" value="Cysteine proteinases"/>
    <property type="match status" value="1"/>
</dbReference>
<dbReference type="Gene3D" id="1.10.3670.10">
    <property type="entry name" value="Putative xylanase like domain"/>
    <property type="match status" value="1"/>
</dbReference>
<evidence type="ECO:0000313" key="3">
    <source>
        <dbReference type="Proteomes" id="UP000005580"/>
    </source>
</evidence>
<dbReference type="Proteomes" id="UP000005580">
    <property type="component" value="Unassembled WGS sequence"/>
</dbReference>
<protein>
    <recommendedName>
        <fullName evidence="4">Xylanase</fullName>
    </recommendedName>
</protein>
<evidence type="ECO:0000256" key="1">
    <source>
        <dbReference type="SAM" id="SignalP"/>
    </source>
</evidence>
<proteinExistence type="predicted"/>
<dbReference type="InterPro" id="IPR010846">
    <property type="entry name" value="AmiA-like"/>
</dbReference>
<dbReference type="STRING" id="28134.SAMN05444288_0984"/>
<dbReference type="InterPro" id="IPR038765">
    <property type="entry name" value="Papain-like_cys_pep_sf"/>
</dbReference>